<dbReference type="GO" id="GO:0070402">
    <property type="term" value="F:NADPH binding"/>
    <property type="evidence" value="ECO:0007669"/>
    <property type="project" value="TreeGrafter"/>
</dbReference>
<accession>A0A7Y9DRC4</accession>
<dbReference type="CDD" id="cd05289">
    <property type="entry name" value="MDR_like_2"/>
    <property type="match status" value="1"/>
</dbReference>
<proteinExistence type="predicted"/>
<keyword evidence="5" id="KW-1185">Reference proteome</keyword>
<dbReference type="SUPFAM" id="SSF50129">
    <property type="entry name" value="GroES-like"/>
    <property type="match status" value="1"/>
</dbReference>
<dbReference type="RefSeq" id="WP_179792097.1">
    <property type="nucleotide sequence ID" value="NZ_BAABHP010000012.1"/>
</dbReference>
<gene>
    <name evidence="4" type="ORF">BJ983_000213</name>
</gene>
<reference evidence="4 5" key="1">
    <citation type="submission" date="2020-07" db="EMBL/GenBank/DDBJ databases">
        <title>Sequencing the genomes of 1000 actinobacteria strains.</title>
        <authorList>
            <person name="Klenk H.-P."/>
        </authorList>
    </citation>
    <scope>NUCLEOTIDE SEQUENCE [LARGE SCALE GENOMIC DNA]</scope>
    <source>
        <strain evidence="4 5">DSM 45772</strain>
    </source>
</reference>
<dbReference type="InterPro" id="IPR013154">
    <property type="entry name" value="ADH-like_N"/>
</dbReference>
<dbReference type="EMBL" id="JACCBN010000001">
    <property type="protein sequence ID" value="NYD34111.1"/>
    <property type="molecule type" value="Genomic_DNA"/>
</dbReference>
<dbReference type="InterPro" id="IPR020843">
    <property type="entry name" value="ER"/>
</dbReference>
<comment type="caution">
    <text evidence="4">The sequence shown here is derived from an EMBL/GenBank/DDBJ whole genome shotgun (WGS) entry which is preliminary data.</text>
</comment>
<dbReference type="Gene3D" id="3.90.180.10">
    <property type="entry name" value="Medium-chain alcohol dehydrogenases, catalytic domain"/>
    <property type="match status" value="1"/>
</dbReference>
<organism evidence="4 5">
    <name type="scientific">Actinomycetospora corticicola</name>
    <dbReference type="NCBI Taxonomy" id="663602"/>
    <lineage>
        <taxon>Bacteria</taxon>
        <taxon>Bacillati</taxon>
        <taxon>Actinomycetota</taxon>
        <taxon>Actinomycetes</taxon>
        <taxon>Pseudonocardiales</taxon>
        <taxon>Pseudonocardiaceae</taxon>
        <taxon>Actinomycetospora</taxon>
    </lineage>
</organism>
<evidence type="ECO:0000313" key="4">
    <source>
        <dbReference type="EMBL" id="NYD34111.1"/>
    </source>
</evidence>
<dbReference type="PANTHER" id="PTHR48106:SF18">
    <property type="entry name" value="QUINONE OXIDOREDUCTASE PIG3"/>
    <property type="match status" value="1"/>
</dbReference>
<dbReference type="InterPro" id="IPR011032">
    <property type="entry name" value="GroES-like_sf"/>
</dbReference>
<keyword evidence="2" id="KW-0560">Oxidoreductase</keyword>
<sequence length="314" mass="32014">MRALQYDRLGDPEDVLALHDVAEPHPGPGQVRVRVAFCGLNPADWALCEGLFPDQEPPCGIGLEVSGTVDEVGEGVPDDELGRLVLGPVPHGTASAGAAELAVLATWTAVPEGLDLAQAAALPMAAETATRCVDLLGVAPGETLLVHGAGSVIGRMAAQLALHRGVRVIATAGPRNAASLRASGAQVTTYGDGMVDRVRDLAGGPVDRAFDSAPVAWAPPDTPPAPDGVLPDLVAITGDPDRVLTVARPAEAARLGVRNSAGALRIDALPQVAALAARGAVDVPIAGSYPLAEFGETVRRSRSMQAGGKLLLVP</sequence>
<evidence type="ECO:0000256" key="2">
    <source>
        <dbReference type="ARBA" id="ARBA00023002"/>
    </source>
</evidence>
<dbReference type="GO" id="GO:0016651">
    <property type="term" value="F:oxidoreductase activity, acting on NAD(P)H"/>
    <property type="evidence" value="ECO:0007669"/>
    <property type="project" value="TreeGrafter"/>
</dbReference>
<evidence type="ECO:0000313" key="5">
    <source>
        <dbReference type="Proteomes" id="UP000535890"/>
    </source>
</evidence>
<dbReference type="Pfam" id="PF08240">
    <property type="entry name" value="ADH_N"/>
    <property type="match status" value="1"/>
</dbReference>
<dbReference type="Proteomes" id="UP000535890">
    <property type="component" value="Unassembled WGS sequence"/>
</dbReference>
<dbReference type="InterPro" id="IPR036291">
    <property type="entry name" value="NAD(P)-bd_dom_sf"/>
</dbReference>
<dbReference type="SUPFAM" id="SSF51735">
    <property type="entry name" value="NAD(P)-binding Rossmann-fold domains"/>
    <property type="match status" value="1"/>
</dbReference>
<dbReference type="AlphaFoldDB" id="A0A7Y9DRC4"/>
<protein>
    <submittedName>
        <fullName evidence="4">NADPH:quinone reductase-like Zn-dependent oxidoreductase</fullName>
    </submittedName>
</protein>
<keyword evidence="1" id="KW-0521">NADP</keyword>
<dbReference type="Gene3D" id="3.40.50.720">
    <property type="entry name" value="NAD(P)-binding Rossmann-like Domain"/>
    <property type="match status" value="1"/>
</dbReference>
<name>A0A7Y9DRC4_9PSEU</name>
<dbReference type="PANTHER" id="PTHR48106">
    <property type="entry name" value="QUINONE OXIDOREDUCTASE PIG3-RELATED"/>
    <property type="match status" value="1"/>
</dbReference>
<evidence type="ECO:0000259" key="3">
    <source>
        <dbReference type="SMART" id="SM00829"/>
    </source>
</evidence>
<evidence type="ECO:0000256" key="1">
    <source>
        <dbReference type="ARBA" id="ARBA00022857"/>
    </source>
</evidence>
<dbReference type="SMART" id="SM00829">
    <property type="entry name" value="PKS_ER"/>
    <property type="match status" value="1"/>
</dbReference>
<feature type="domain" description="Enoyl reductase (ER)" evidence="3">
    <location>
        <begin position="10"/>
        <end position="312"/>
    </location>
</feature>